<dbReference type="GO" id="GO:0004520">
    <property type="term" value="F:DNA endonuclease activity"/>
    <property type="evidence" value="ECO:0007669"/>
    <property type="project" value="TreeGrafter"/>
</dbReference>
<dbReference type="PROSITE" id="PS00841">
    <property type="entry name" value="XPG_1"/>
    <property type="match status" value="1"/>
</dbReference>
<dbReference type="InterPro" id="IPR019974">
    <property type="entry name" value="XPG_CS"/>
</dbReference>
<feature type="compositionally biased region" description="Basic and acidic residues" evidence="5">
    <location>
        <begin position="1374"/>
        <end position="1386"/>
    </location>
</feature>
<feature type="compositionally biased region" description="Basic and acidic residues" evidence="5">
    <location>
        <begin position="295"/>
        <end position="310"/>
    </location>
</feature>
<dbReference type="GO" id="GO:0006289">
    <property type="term" value="P:nucleotide-excision repair"/>
    <property type="evidence" value="ECO:0007669"/>
    <property type="project" value="InterPro"/>
</dbReference>
<comment type="subcellular location">
    <subcellularLocation>
        <location evidence="1">Nucleus</location>
    </subcellularLocation>
</comment>
<dbReference type="EMBL" id="JAHRHJ020000005">
    <property type="protein sequence ID" value="KAH9314682.1"/>
    <property type="molecule type" value="Genomic_DNA"/>
</dbReference>
<evidence type="ECO:0000256" key="3">
    <source>
        <dbReference type="ARBA" id="ARBA00023242"/>
    </source>
</evidence>
<accession>A0AA38G2A2</accession>
<evidence type="ECO:0000259" key="6">
    <source>
        <dbReference type="SMART" id="SM00484"/>
    </source>
</evidence>
<dbReference type="GO" id="GO:0016788">
    <property type="term" value="F:hydrolase activity, acting on ester bonds"/>
    <property type="evidence" value="ECO:0007669"/>
    <property type="project" value="InterPro"/>
</dbReference>
<sequence>MVQFIKAMRDDKGEMVRNAHLIGFFRRICKLLFLRVKPVFVFDGGTPALKRRTVIARRRQRERAQSKIRKTAEKLLLNHLRTRKLEELAEEIQIAKGVRKTSSSKNGVPIDIEQKSEAGCSSQTANSNGTYESADALLAASLAAEEDGQLEKLVSESQEGIHSDESEDMDGSEEIILPVNQGKVDPAVLAVLPPSMQLDLLVQMREQLMADNRQKFHKVKKVPASFSEMQIQAYLKTVAFRREIEEVRKSASGRGIGGMPTSRIASESGREFIFSSSFTGDKQALQFPGSNTSETEGRPAEQEKAPDVSKDPSSSLTSSMLSCKTVLQGEVSNEDSDAPVQTYVDEKGNIRVSRLRGMGVRMTRDIQWNLYLMKESEEQAMKNAANNVNEMDGDRTIQEEGTFVVGDHDVIHKNDEVDNLEMADSRYENESLCSACTNVKEISTKHSDQLHCNSEVRISRGLQISFTEDDIGEQGKEDDFFAALVAGQSVPDIHRESDTYNHLEDDTSECEWEEGVIEGNANSGFQGHPDSANLYQVLESAPVEYSVIGGDDGVEWEDANNVACETNIPSKGDKTKSREFLSEEEELQEAIRRSLEEFGARKSKATHSQLVIRDISQGSYEKATEVDMPMQISPCGNKLGVITNEMEAKDFSECERERKGKALFTEEVDKYSEKCKSKLKGYIEETSQVTSDNCSRVTEVSTSAPEMFPVDSQFVTLNETDRLAQVEEFSRSTEPNIMDEISKNEHLCHTDDREIQNDDRMNTLKSSELMHDAGQRVASGIIHTPELLDDPMHTLYEDKVTSEPPGGLHLCDTDDREIQNDDRMNTLKSSELIQDVGLRVAPSIIYTPELLNDPMHTLYQDMATIEPPGGLSIDDLIRQAEETDSSRDREAVSEKEAGLLALKEENLRRKREIEAELEAEKEALQDNVDEEMVFLRQEELDLQAAQKKHERNAESVTGEMFAECQELLQMFGLPYIIAPMEAEAQCAYLECTHLVEGVVTDDCDVFLFGAGHVYKNIFDERKYVETYLMKDIEEDLGLDRQKLISMALLLGSDYTEGISGIGIVNAIEVVRTFHEDDGLKKFKEWVDSPDPSLLDKVHAHEGKGSRKRSKSNKKTEHAVEEKEEGVIQDESAQTAQEDELSEDRDLALKKIFMAKHQAVSKNWHVPDSFPNESVVSAYTSPQVDKSTEPFSWGRPDLMSLRKLCWERFGWNKEKADELLLPVLKEYDRRETQLRLEAFYSFNERFAKIRSRRIQKAVTGITGRRSADLMDLPPHLESTPKKKPRKKKESSIGATDHNLPEQNTFDVANEAVSNDLQNLESVKSGKERKKKSDSTLKATTLGRGRGEGKGMGGKKAAGRGRGRGGQVRNSTGDSGNEKEKETSEKGQLKRKLCADTVGLRKSTRPHKAVKYAPEQDN</sequence>
<proteinExistence type="predicted"/>
<dbReference type="Gene3D" id="1.10.150.20">
    <property type="entry name" value="5' to 3' exonuclease, C-terminal subdomain"/>
    <property type="match status" value="1"/>
</dbReference>
<dbReference type="SMART" id="SM00484">
    <property type="entry name" value="XPGI"/>
    <property type="match status" value="1"/>
</dbReference>
<name>A0AA38G2A2_TAXCH</name>
<evidence type="ECO:0000313" key="9">
    <source>
        <dbReference type="Proteomes" id="UP000824469"/>
    </source>
</evidence>
<feature type="region of interest" description="Disordered" evidence="5">
    <location>
        <begin position="1093"/>
        <end position="1140"/>
    </location>
</feature>
<dbReference type="Pfam" id="PF00867">
    <property type="entry name" value="XPG_I"/>
    <property type="match status" value="1"/>
</dbReference>
<evidence type="ECO:0008006" key="10">
    <source>
        <dbReference type="Google" id="ProtNLM"/>
    </source>
</evidence>
<feature type="region of interest" description="Disordered" evidence="5">
    <location>
        <begin position="1259"/>
        <end position="1301"/>
    </location>
</feature>
<keyword evidence="9" id="KW-1185">Reference proteome</keyword>
<keyword evidence="3" id="KW-0539">Nucleus</keyword>
<evidence type="ECO:0000256" key="4">
    <source>
        <dbReference type="SAM" id="Coils"/>
    </source>
</evidence>
<dbReference type="SMART" id="SM00279">
    <property type="entry name" value="HhH2"/>
    <property type="match status" value="1"/>
</dbReference>
<feature type="domain" description="XPG N-terminal" evidence="7">
    <location>
        <begin position="1"/>
        <end position="64"/>
    </location>
</feature>
<comment type="caution">
    <text evidence="8">The sequence shown here is derived from an EMBL/GenBank/DDBJ whole genome shotgun (WGS) entry which is preliminary data.</text>
</comment>
<dbReference type="FunFam" id="1.10.150.20:FF:000050">
    <property type="entry name" value="DNA repair protein UVH3"/>
    <property type="match status" value="1"/>
</dbReference>
<keyword evidence="4" id="KW-0175">Coiled coil</keyword>
<evidence type="ECO:0000256" key="1">
    <source>
        <dbReference type="ARBA" id="ARBA00004123"/>
    </source>
</evidence>
<keyword evidence="2" id="KW-0255">Endonuclease</keyword>
<dbReference type="PROSITE" id="PS50330">
    <property type="entry name" value="UIM"/>
    <property type="match status" value="1"/>
</dbReference>
<keyword evidence="2" id="KW-0540">Nuclease</keyword>
<dbReference type="CDD" id="cd09904">
    <property type="entry name" value="H3TH_XPG"/>
    <property type="match status" value="1"/>
</dbReference>
<dbReference type="InterPro" id="IPR036279">
    <property type="entry name" value="5-3_exonuclease_C_sf"/>
</dbReference>
<dbReference type="InterPro" id="IPR006086">
    <property type="entry name" value="XPG-I_dom"/>
</dbReference>
<dbReference type="PROSITE" id="PS00842">
    <property type="entry name" value="XPG_2"/>
    <property type="match status" value="1"/>
</dbReference>
<evidence type="ECO:0000256" key="2">
    <source>
        <dbReference type="ARBA" id="ARBA00022759"/>
    </source>
</evidence>
<dbReference type="Pfam" id="PF00752">
    <property type="entry name" value="XPG_N"/>
    <property type="match status" value="1"/>
</dbReference>
<dbReference type="InterPro" id="IPR029060">
    <property type="entry name" value="PIN-like_dom_sf"/>
</dbReference>
<dbReference type="Proteomes" id="UP000824469">
    <property type="component" value="Unassembled WGS sequence"/>
</dbReference>
<dbReference type="PANTHER" id="PTHR16171">
    <property type="entry name" value="DNA REPAIR PROTEIN COMPLEMENTING XP-G CELLS-RELATED"/>
    <property type="match status" value="1"/>
</dbReference>
<organism evidence="8 9">
    <name type="scientific">Taxus chinensis</name>
    <name type="common">Chinese yew</name>
    <name type="synonym">Taxus wallichiana var. chinensis</name>
    <dbReference type="NCBI Taxonomy" id="29808"/>
    <lineage>
        <taxon>Eukaryota</taxon>
        <taxon>Viridiplantae</taxon>
        <taxon>Streptophyta</taxon>
        <taxon>Embryophyta</taxon>
        <taxon>Tracheophyta</taxon>
        <taxon>Spermatophyta</taxon>
        <taxon>Pinopsida</taxon>
        <taxon>Pinidae</taxon>
        <taxon>Conifers II</taxon>
        <taxon>Cupressales</taxon>
        <taxon>Taxaceae</taxon>
        <taxon>Taxus</taxon>
    </lineage>
</organism>
<dbReference type="SMART" id="SM00485">
    <property type="entry name" value="XPGN"/>
    <property type="match status" value="1"/>
</dbReference>
<keyword evidence="2" id="KW-0378">Hydrolase</keyword>
<evidence type="ECO:0000256" key="5">
    <source>
        <dbReference type="SAM" id="MobiDB-lite"/>
    </source>
</evidence>
<dbReference type="PRINTS" id="PR00066">
    <property type="entry name" value="XRODRMPGMNTG"/>
</dbReference>
<feature type="region of interest" description="Disordered" evidence="5">
    <location>
        <begin position="1316"/>
        <end position="1416"/>
    </location>
</feature>
<dbReference type="Gene3D" id="3.40.50.1010">
    <property type="entry name" value="5'-nuclease"/>
    <property type="match status" value="2"/>
</dbReference>
<dbReference type="InterPro" id="IPR008918">
    <property type="entry name" value="HhH2"/>
</dbReference>
<dbReference type="InterPro" id="IPR001044">
    <property type="entry name" value="XPG/Rad2_eukaryotes"/>
</dbReference>
<dbReference type="InterPro" id="IPR003903">
    <property type="entry name" value="UIM_dom"/>
</dbReference>
<dbReference type="CDD" id="cd09868">
    <property type="entry name" value="PIN_XPG_RAD2"/>
    <property type="match status" value="1"/>
</dbReference>
<feature type="compositionally biased region" description="Basic and acidic residues" evidence="5">
    <location>
        <begin position="1093"/>
        <end position="1104"/>
    </location>
</feature>
<protein>
    <recommendedName>
        <fullName evidence="10">DNA repair protein UVH3</fullName>
    </recommendedName>
</protein>
<dbReference type="PANTHER" id="PTHR16171:SF7">
    <property type="entry name" value="DNA REPAIR PROTEIN RAD2"/>
    <property type="match status" value="1"/>
</dbReference>
<dbReference type="GO" id="GO:0005634">
    <property type="term" value="C:nucleus"/>
    <property type="evidence" value="ECO:0007669"/>
    <property type="project" value="UniProtKB-SubCell"/>
</dbReference>
<feature type="domain" description="XPG-I" evidence="6">
    <location>
        <begin position="969"/>
        <end position="1038"/>
    </location>
</feature>
<dbReference type="SUPFAM" id="SSF47807">
    <property type="entry name" value="5' to 3' exonuclease, C-terminal subdomain"/>
    <property type="match status" value="1"/>
</dbReference>
<gene>
    <name evidence="8" type="ORF">KI387_023309</name>
</gene>
<evidence type="ECO:0000259" key="7">
    <source>
        <dbReference type="SMART" id="SM00485"/>
    </source>
</evidence>
<feature type="coiled-coil region" evidence="4">
    <location>
        <begin position="900"/>
        <end position="930"/>
    </location>
</feature>
<dbReference type="OMA" id="PNSMDFS"/>
<dbReference type="InterPro" id="IPR006085">
    <property type="entry name" value="XPG_DNA_repair_N"/>
</dbReference>
<feature type="non-terminal residue" evidence="8">
    <location>
        <position position="1416"/>
    </location>
</feature>
<dbReference type="SUPFAM" id="SSF88723">
    <property type="entry name" value="PIN domain-like"/>
    <property type="match status" value="1"/>
</dbReference>
<feature type="region of interest" description="Disordered" evidence="5">
    <location>
        <begin position="282"/>
        <end position="319"/>
    </location>
</feature>
<reference evidence="8 9" key="1">
    <citation type="journal article" date="2021" name="Nat. Plants">
        <title>The Taxus genome provides insights into paclitaxel biosynthesis.</title>
        <authorList>
            <person name="Xiong X."/>
            <person name="Gou J."/>
            <person name="Liao Q."/>
            <person name="Li Y."/>
            <person name="Zhou Q."/>
            <person name="Bi G."/>
            <person name="Li C."/>
            <person name="Du R."/>
            <person name="Wang X."/>
            <person name="Sun T."/>
            <person name="Guo L."/>
            <person name="Liang H."/>
            <person name="Lu P."/>
            <person name="Wu Y."/>
            <person name="Zhang Z."/>
            <person name="Ro D.K."/>
            <person name="Shang Y."/>
            <person name="Huang S."/>
            <person name="Yan J."/>
        </authorList>
    </citation>
    <scope>NUCLEOTIDE SEQUENCE [LARGE SCALE GENOMIC DNA]</scope>
    <source>
        <strain evidence="8">Ta-2019</strain>
    </source>
</reference>
<evidence type="ECO:0000313" key="8">
    <source>
        <dbReference type="EMBL" id="KAH9314682.1"/>
    </source>
</evidence>
<dbReference type="GO" id="GO:0003697">
    <property type="term" value="F:single-stranded DNA binding"/>
    <property type="evidence" value="ECO:0007669"/>
    <property type="project" value="InterPro"/>
</dbReference>